<dbReference type="Gene3D" id="3.30.930.10">
    <property type="entry name" value="Bira Bifunctional Protein, Domain 2"/>
    <property type="match status" value="1"/>
</dbReference>
<keyword evidence="5" id="KW-0436">Ligase</keyword>
<keyword evidence="4" id="KW-0963">Cytoplasm</keyword>
<dbReference type="SUPFAM" id="SSF55681">
    <property type="entry name" value="Class II aaRS and biotin synthetases"/>
    <property type="match status" value="1"/>
</dbReference>
<dbReference type="InterPro" id="IPR045864">
    <property type="entry name" value="aa-tRNA-synth_II/BPL/LPL"/>
</dbReference>
<keyword evidence="9" id="KW-0030">Aminoacyl-tRNA synthetase</keyword>
<dbReference type="GO" id="GO:0004827">
    <property type="term" value="F:proline-tRNA ligase activity"/>
    <property type="evidence" value="ECO:0007669"/>
    <property type="project" value="UniProtKB-EC"/>
</dbReference>
<dbReference type="AlphaFoldDB" id="A0A7R8ZYD4"/>
<feature type="non-terminal residue" evidence="13">
    <location>
        <position position="1"/>
    </location>
</feature>
<evidence type="ECO:0000256" key="1">
    <source>
        <dbReference type="ARBA" id="ARBA00004496"/>
    </source>
</evidence>
<accession>A0A7R8ZYD4</accession>
<dbReference type="InterPro" id="IPR004499">
    <property type="entry name" value="Pro-tRNA-ligase_IIa_arc-type"/>
</dbReference>
<reference evidence="13" key="1">
    <citation type="submission" date="2020-11" db="EMBL/GenBank/DDBJ databases">
        <authorList>
            <person name="Tran Van P."/>
        </authorList>
    </citation>
    <scope>NUCLEOTIDE SEQUENCE</scope>
</reference>
<proteinExistence type="inferred from homology"/>
<evidence type="ECO:0000313" key="13">
    <source>
        <dbReference type="EMBL" id="CAD7236515.1"/>
    </source>
</evidence>
<comment type="subcellular location">
    <subcellularLocation>
        <location evidence="1">Cytoplasm</location>
    </subcellularLocation>
</comment>
<protein>
    <recommendedName>
        <fullName evidence="3">proline--tRNA ligase</fullName>
        <ecNumber evidence="3">6.1.1.15</ecNumber>
    </recommendedName>
    <alternativeName>
        <fullName evidence="10">Prolyl-tRNA synthetase</fullName>
    </alternativeName>
</protein>
<dbReference type="HAMAP" id="MF_01571">
    <property type="entry name" value="Pro_tRNA_synth_type3"/>
    <property type="match status" value="1"/>
</dbReference>
<evidence type="ECO:0000256" key="7">
    <source>
        <dbReference type="ARBA" id="ARBA00022840"/>
    </source>
</evidence>
<dbReference type="CDD" id="cd00778">
    <property type="entry name" value="ProRS_core_arch_euk"/>
    <property type="match status" value="1"/>
</dbReference>
<evidence type="ECO:0000256" key="4">
    <source>
        <dbReference type="ARBA" id="ARBA00022490"/>
    </source>
</evidence>
<dbReference type="FunFam" id="3.40.50.800:FF:000005">
    <property type="entry name" value="bifunctional glutamate/proline--tRNA ligase"/>
    <property type="match status" value="1"/>
</dbReference>
<evidence type="ECO:0000256" key="10">
    <source>
        <dbReference type="ARBA" id="ARBA00029731"/>
    </source>
</evidence>
<dbReference type="InterPro" id="IPR033721">
    <property type="entry name" value="ProRS_core_arch_euk"/>
</dbReference>
<dbReference type="InterPro" id="IPR006195">
    <property type="entry name" value="aa-tRNA-synth_II"/>
</dbReference>
<dbReference type="FunFam" id="3.30.930.10:FF:000023">
    <property type="entry name" value="Proline--tRNA ligase"/>
    <property type="match status" value="1"/>
</dbReference>
<dbReference type="GO" id="GO:0005524">
    <property type="term" value="F:ATP binding"/>
    <property type="evidence" value="ECO:0007669"/>
    <property type="project" value="UniProtKB-KW"/>
</dbReference>
<dbReference type="InterPro" id="IPR036621">
    <property type="entry name" value="Anticodon-bd_dom_sf"/>
</dbReference>
<evidence type="ECO:0000259" key="12">
    <source>
        <dbReference type="PROSITE" id="PS50862"/>
    </source>
</evidence>
<evidence type="ECO:0000256" key="2">
    <source>
        <dbReference type="ARBA" id="ARBA00011738"/>
    </source>
</evidence>
<dbReference type="OrthoDB" id="1350766at2759"/>
<organism evidence="13">
    <name type="scientific">Cyprideis torosa</name>
    <dbReference type="NCBI Taxonomy" id="163714"/>
    <lineage>
        <taxon>Eukaryota</taxon>
        <taxon>Metazoa</taxon>
        <taxon>Ecdysozoa</taxon>
        <taxon>Arthropoda</taxon>
        <taxon>Crustacea</taxon>
        <taxon>Oligostraca</taxon>
        <taxon>Ostracoda</taxon>
        <taxon>Podocopa</taxon>
        <taxon>Podocopida</taxon>
        <taxon>Cytherocopina</taxon>
        <taxon>Cytheroidea</taxon>
        <taxon>Cytherideidae</taxon>
        <taxon>Cyprideis</taxon>
    </lineage>
</organism>
<dbReference type="EC" id="6.1.1.15" evidence="3"/>
<comment type="subunit">
    <text evidence="2">Homodimer.</text>
</comment>
<dbReference type="Gene3D" id="3.40.50.800">
    <property type="entry name" value="Anticodon-binding domain"/>
    <property type="match status" value="1"/>
</dbReference>
<dbReference type="GO" id="GO:0017101">
    <property type="term" value="C:aminoacyl-tRNA synthetase multienzyme complex"/>
    <property type="evidence" value="ECO:0007669"/>
    <property type="project" value="TreeGrafter"/>
</dbReference>
<evidence type="ECO:0000256" key="9">
    <source>
        <dbReference type="ARBA" id="ARBA00023146"/>
    </source>
</evidence>
<feature type="domain" description="Aminoacyl-transfer RNA synthetases class-II family profile" evidence="12">
    <location>
        <begin position="98"/>
        <end position="366"/>
    </location>
</feature>
<dbReference type="InterPro" id="IPR004154">
    <property type="entry name" value="Anticodon-bd"/>
</dbReference>
<dbReference type="EMBL" id="OB679625">
    <property type="protein sequence ID" value="CAD7236515.1"/>
    <property type="molecule type" value="Genomic_DNA"/>
</dbReference>
<name>A0A7R8ZYD4_9CRUS</name>
<evidence type="ECO:0000256" key="11">
    <source>
        <dbReference type="ARBA" id="ARBA00047671"/>
    </source>
</evidence>
<keyword evidence="6" id="KW-0547">Nucleotide-binding</keyword>
<sequence>MAQIGDGVGILSTVLIGDGVGILSTVLDGVGVGILSMVLIGDGVGILSTVLDGAGVEDGMVLDGADGMVIMDMPITMAEDKGINKWYNELVVSADLAENSGVRGCMVIKPYGYAIWEKMQAQLDKMFKETGHQNAYFPLFVPKSYFEAEEKNAEGFAKECAVVTHYRLKNDPNEKGKLMVDPEAKLEEELIVRPTSEAIIWNTYKNWIQSYRDLPILINQWANVVRWEMRTRLFLRTAEFLWQEGHTAHATKDEAIEEAEKMLDVYAEFVENYMGIPVIKGIKTPSERFAGAEETYCIEALMQDGKALQAGTSHFLGQNFAKAFDVKYMSKEGKQELVWATSWGVSTRLMGALIMTHSDDNGLVLPPNLAPIQVVIVPIYKNEEQFNQISEVSQKLEKSLQEKGISVKYDNRDEHKPGWKFNEYELKGVPIRIAIGPRDLENGQLELARRDTLEKTVYPIDGIEVVISDLLEDIQKNMFDRSMNFRNNHITEVSNFDEFKDVLETKGGFISTFWD</sequence>
<comment type="catalytic activity">
    <reaction evidence="11">
        <text>tRNA(Pro) + L-proline + ATP = L-prolyl-tRNA(Pro) + AMP + diphosphate</text>
        <dbReference type="Rhea" id="RHEA:14305"/>
        <dbReference type="Rhea" id="RHEA-COMP:9700"/>
        <dbReference type="Rhea" id="RHEA-COMP:9702"/>
        <dbReference type="ChEBI" id="CHEBI:30616"/>
        <dbReference type="ChEBI" id="CHEBI:33019"/>
        <dbReference type="ChEBI" id="CHEBI:60039"/>
        <dbReference type="ChEBI" id="CHEBI:78442"/>
        <dbReference type="ChEBI" id="CHEBI:78532"/>
        <dbReference type="ChEBI" id="CHEBI:456215"/>
        <dbReference type="EC" id="6.1.1.15"/>
    </reaction>
</comment>
<dbReference type="SUPFAM" id="SSF52954">
    <property type="entry name" value="Class II aaRS ABD-related"/>
    <property type="match status" value="1"/>
</dbReference>
<dbReference type="GO" id="GO:0006433">
    <property type="term" value="P:prolyl-tRNA aminoacylation"/>
    <property type="evidence" value="ECO:0007669"/>
    <property type="project" value="InterPro"/>
</dbReference>
<dbReference type="PANTHER" id="PTHR43382">
    <property type="entry name" value="PROLYL-TRNA SYNTHETASE"/>
    <property type="match status" value="1"/>
</dbReference>
<evidence type="ECO:0000256" key="5">
    <source>
        <dbReference type="ARBA" id="ARBA00022598"/>
    </source>
</evidence>
<evidence type="ECO:0000256" key="8">
    <source>
        <dbReference type="ARBA" id="ARBA00022917"/>
    </source>
</evidence>
<dbReference type="Pfam" id="PF00587">
    <property type="entry name" value="tRNA-synt_2b"/>
    <property type="match status" value="1"/>
</dbReference>
<keyword evidence="8" id="KW-0648">Protein biosynthesis</keyword>
<evidence type="ECO:0000256" key="6">
    <source>
        <dbReference type="ARBA" id="ARBA00022741"/>
    </source>
</evidence>
<gene>
    <name evidence="13" type="ORF">CTOB1V02_LOCUS14330</name>
</gene>
<dbReference type="NCBIfam" id="TIGR00408">
    <property type="entry name" value="proS_fam_I"/>
    <property type="match status" value="1"/>
</dbReference>
<dbReference type="GO" id="GO:0005737">
    <property type="term" value="C:cytoplasm"/>
    <property type="evidence" value="ECO:0007669"/>
    <property type="project" value="UniProtKB-SubCell"/>
</dbReference>
<dbReference type="InterPro" id="IPR002314">
    <property type="entry name" value="aa-tRNA-synt_IIb"/>
</dbReference>
<keyword evidence="7" id="KW-0067">ATP-binding</keyword>
<dbReference type="PROSITE" id="PS50862">
    <property type="entry name" value="AA_TRNA_LIGASE_II"/>
    <property type="match status" value="1"/>
</dbReference>
<dbReference type="PANTHER" id="PTHR43382:SF2">
    <property type="entry name" value="BIFUNCTIONAL GLUTAMATE_PROLINE--TRNA LIGASE"/>
    <property type="match status" value="1"/>
</dbReference>
<dbReference type="Pfam" id="PF03129">
    <property type="entry name" value="HGTP_anticodon"/>
    <property type="match status" value="1"/>
</dbReference>
<evidence type="ECO:0000256" key="3">
    <source>
        <dbReference type="ARBA" id="ARBA00012831"/>
    </source>
</evidence>